<proteinExistence type="predicted"/>
<reference evidence="1" key="2">
    <citation type="journal article" date="2020" name="Nat. Commun.">
        <title>Large-scale genome sequencing of mycorrhizal fungi provides insights into the early evolution of symbiotic traits.</title>
        <authorList>
            <person name="Miyauchi S."/>
            <person name="Kiss E."/>
            <person name="Kuo A."/>
            <person name="Drula E."/>
            <person name="Kohler A."/>
            <person name="Sanchez-Garcia M."/>
            <person name="Morin E."/>
            <person name="Andreopoulos B."/>
            <person name="Barry K.W."/>
            <person name="Bonito G."/>
            <person name="Buee M."/>
            <person name="Carver A."/>
            <person name="Chen C."/>
            <person name="Cichocki N."/>
            <person name="Clum A."/>
            <person name="Culley D."/>
            <person name="Crous P.W."/>
            <person name="Fauchery L."/>
            <person name="Girlanda M."/>
            <person name="Hayes R.D."/>
            <person name="Keri Z."/>
            <person name="LaButti K."/>
            <person name="Lipzen A."/>
            <person name="Lombard V."/>
            <person name="Magnuson J."/>
            <person name="Maillard F."/>
            <person name="Murat C."/>
            <person name="Nolan M."/>
            <person name="Ohm R.A."/>
            <person name="Pangilinan J."/>
            <person name="Pereira M.F."/>
            <person name="Perotto S."/>
            <person name="Peter M."/>
            <person name="Pfister S."/>
            <person name="Riley R."/>
            <person name="Sitrit Y."/>
            <person name="Stielow J.B."/>
            <person name="Szollosi G."/>
            <person name="Zifcakova L."/>
            <person name="Stursova M."/>
            <person name="Spatafora J.W."/>
            <person name="Tedersoo L."/>
            <person name="Vaario L.M."/>
            <person name="Yamada A."/>
            <person name="Yan M."/>
            <person name="Wang P."/>
            <person name="Xu J."/>
            <person name="Bruns T."/>
            <person name="Baldrian P."/>
            <person name="Vilgalys R."/>
            <person name="Dunand C."/>
            <person name="Henrissat B."/>
            <person name="Grigoriev I.V."/>
            <person name="Hibbett D."/>
            <person name="Nagy L.G."/>
            <person name="Martin F.M."/>
        </authorList>
    </citation>
    <scope>NUCLEOTIDE SEQUENCE</scope>
    <source>
        <strain evidence="1">BED1</strain>
    </source>
</reference>
<comment type="caution">
    <text evidence="1">The sequence shown here is derived from an EMBL/GenBank/DDBJ whole genome shotgun (WGS) entry which is preliminary data.</text>
</comment>
<accession>A0AAD4BSM6</accession>
<evidence type="ECO:0000313" key="1">
    <source>
        <dbReference type="EMBL" id="KAF8438572.1"/>
    </source>
</evidence>
<name>A0AAD4BSM6_BOLED</name>
<protein>
    <submittedName>
        <fullName evidence="1">Uncharacterized protein</fullName>
    </submittedName>
</protein>
<gene>
    <name evidence="1" type="ORF">L210DRAFT_2274330</name>
</gene>
<dbReference type="AlphaFoldDB" id="A0AAD4BSM6"/>
<keyword evidence="2" id="KW-1185">Reference proteome</keyword>
<sequence length="111" mass="12676">MTSKTIGRTGVLGFILTYAKGQMLLSRFSGGHFKLSWCLFRKRFSHQGCLVVESVSKPFHTVMLGGPPGVFSSTLVWFKPEQMRLLDLFPLGRTKYIQHSFSTWEGWTFQP</sequence>
<organism evidence="1 2">
    <name type="scientific">Boletus edulis BED1</name>
    <dbReference type="NCBI Taxonomy" id="1328754"/>
    <lineage>
        <taxon>Eukaryota</taxon>
        <taxon>Fungi</taxon>
        <taxon>Dikarya</taxon>
        <taxon>Basidiomycota</taxon>
        <taxon>Agaricomycotina</taxon>
        <taxon>Agaricomycetes</taxon>
        <taxon>Agaricomycetidae</taxon>
        <taxon>Boletales</taxon>
        <taxon>Boletineae</taxon>
        <taxon>Boletaceae</taxon>
        <taxon>Boletoideae</taxon>
        <taxon>Boletus</taxon>
    </lineage>
</organism>
<dbReference type="EMBL" id="WHUW01000016">
    <property type="protein sequence ID" value="KAF8438572.1"/>
    <property type="molecule type" value="Genomic_DNA"/>
</dbReference>
<evidence type="ECO:0000313" key="2">
    <source>
        <dbReference type="Proteomes" id="UP001194468"/>
    </source>
</evidence>
<reference evidence="1" key="1">
    <citation type="submission" date="2019-10" db="EMBL/GenBank/DDBJ databases">
        <authorList>
            <consortium name="DOE Joint Genome Institute"/>
            <person name="Kuo A."/>
            <person name="Miyauchi S."/>
            <person name="Kiss E."/>
            <person name="Drula E."/>
            <person name="Kohler A."/>
            <person name="Sanchez-Garcia M."/>
            <person name="Andreopoulos B."/>
            <person name="Barry K.W."/>
            <person name="Bonito G."/>
            <person name="Buee M."/>
            <person name="Carver A."/>
            <person name="Chen C."/>
            <person name="Cichocki N."/>
            <person name="Clum A."/>
            <person name="Culley D."/>
            <person name="Crous P.W."/>
            <person name="Fauchery L."/>
            <person name="Girlanda M."/>
            <person name="Hayes R."/>
            <person name="Keri Z."/>
            <person name="LaButti K."/>
            <person name="Lipzen A."/>
            <person name="Lombard V."/>
            <person name="Magnuson J."/>
            <person name="Maillard F."/>
            <person name="Morin E."/>
            <person name="Murat C."/>
            <person name="Nolan M."/>
            <person name="Ohm R."/>
            <person name="Pangilinan J."/>
            <person name="Pereira M."/>
            <person name="Perotto S."/>
            <person name="Peter M."/>
            <person name="Riley R."/>
            <person name="Sitrit Y."/>
            <person name="Stielow B."/>
            <person name="Szollosi G."/>
            <person name="Zifcakova L."/>
            <person name="Stursova M."/>
            <person name="Spatafora J.W."/>
            <person name="Tedersoo L."/>
            <person name="Vaario L.-M."/>
            <person name="Yamada A."/>
            <person name="Yan M."/>
            <person name="Wang P."/>
            <person name="Xu J."/>
            <person name="Bruns T."/>
            <person name="Baldrian P."/>
            <person name="Vilgalys R."/>
            <person name="Henrissat B."/>
            <person name="Grigoriev I.V."/>
            <person name="Hibbett D."/>
            <person name="Nagy L.G."/>
            <person name="Martin F.M."/>
        </authorList>
    </citation>
    <scope>NUCLEOTIDE SEQUENCE</scope>
    <source>
        <strain evidence="1">BED1</strain>
    </source>
</reference>
<dbReference type="Proteomes" id="UP001194468">
    <property type="component" value="Unassembled WGS sequence"/>
</dbReference>